<dbReference type="RefSeq" id="XP_012670846.2">
    <property type="nucleotide sequence ID" value="XM_012815392.3"/>
</dbReference>
<evidence type="ECO:0000256" key="2">
    <source>
        <dbReference type="ARBA" id="ARBA00022525"/>
    </source>
</evidence>
<dbReference type="SUPFAM" id="SSF49842">
    <property type="entry name" value="TNF-like"/>
    <property type="match status" value="1"/>
</dbReference>
<dbReference type="InterPro" id="IPR008983">
    <property type="entry name" value="Tumour_necrosis_fac-like_dom"/>
</dbReference>
<dbReference type="KEGG" id="char:105889530"/>
<dbReference type="AlphaFoldDB" id="A0A6P3VGE6"/>
<evidence type="ECO:0000313" key="8">
    <source>
        <dbReference type="RefSeq" id="XP_012670846.2"/>
    </source>
</evidence>
<feature type="domain" description="C1q" evidence="6">
    <location>
        <begin position="70"/>
        <end position="210"/>
    </location>
</feature>
<evidence type="ECO:0000256" key="4">
    <source>
        <dbReference type="SAM" id="Coils"/>
    </source>
</evidence>
<proteinExistence type="predicted"/>
<feature type="coiled-coil region" evidence="4">
    <location>
        <begin position="36"/>
        <end position="70"/>
    </location>
</feature>
<dbReference type="Gene3D" id="2.60.120.40">
    <property type="match status" value="1"/>
</dbReference>
<gene>
    <name evidence="8" type="primary">LOC105889530</name>
</gene>
<evidence type="ECO:0000313" key="7">
    <source>
        <dbReference type="Proteomes" id="UP000515152"/>
    </source>
</evidence>
<dbReference type="Gene3D" id="1.20.5.170">
    <property type="match status" value="1"/>
</dbReference>
<sequence length="210" mass="23648">MMISPKRIVFFCFFFSLCVAELHGATDSEISFWDTVKDLKQRLELTEAQVQSLKSQNEDLEKQVEKITKELKTVVAFTATLQTENLHEVIGPFPEDFTLKYENVITNDGIAYDPNTGMFTAPVKGVYFFTFVIFNPWKNATGAKLMKNGEMVVSASDNPPGEDTEDTTSNSVTLLLEPSDTVYMQMFANRAVYTDGNRRNTFSGFLLSAK</sequence>
<dbReference type="PANTHER" id="PTHR22923">
    <property type="entry name" value="CEREBELLIN-RELATED"/>
    <property type="match status" value="1"/>
</dbReference>
<evidence type="ECO:0000256" key="1">
    <source>
        <dbReference type="ARBA" id="ARBA00004613"/>
    </source>
</evidence>
<dbReference type="InterPro" id="IPR050822">
    <property type="entry name" value="Cerebellin_Synaptic_Org"/>
</dbReference>
<protein>
    <submittedName>
        <fullName evidence="8">Complement C1q-like protein 3</fullName>
    </submittedName>
</protein>
<evidence type="ECO:0000256" key="3">
    <source>
        <dbReference type="ARBA" id="ARBA00022729"/>
    </source>
</evidence>
<evidence type="ECO:0000259" key="6">
    <source>
        <dbReference type="PROSITE" id="PS50871"/>
    </source>
</evidence>
<dbReference type="GO" id="GO:0005576">
    <property type="term" value="C:extracellular region"/>
    <property type="evidence" value="ECO:0007669"/>
    <property type="project" value="UniProtKB-SubCell"/>
</dbReference>
<organism evidence="7 8">
    <name type="scientific">Clupea harengus</name>
    <name type="common">Atlantic herring</name>
    <dbReference type="NCBI Taxonomy" id="7950"/>
    <lineage>
        <taxon>Eukaryota</taxon>
        <taxon>Metazoa</taxon>
        <taxon>Chordata</taxon>
        <taxon>Craniata</taxon>
        <taxon>Vertebrata</taxon>
        <taxon>Euteleostomi</taxon>
        <taxon>Actinopterygii</taxon>
        <taxon>Neopterygii</taxon>
        <taxon>Teleostei</taxon>
        <taxon>Clupei</taxon>
        <taxon>Clupeiformes</taxon>
        <taxon>Clupeoidei</taxon>
        <taxon>Clupeidae</taxon>
        <taxon>Clupea</taxon>
    </lineage>
</organism>
<accession>A0A6P3VGE6</accession>
<reference evidence="8" key="1">
    <citation type="submission" date="2025-08" db="UniProtKB">
        <authorList>
            <consortium name="RefSeq"/>
        </authorList>
    </citation>
    <scope>IDENTIFICATION</scope>
</reference>
<comment type="subcellular location">
    <subcellularLocation>
        <location evidence="1">Secreted</location>
    </subcellularLocation>
</comment>
<keyword evidence="7" id="KW-1185">Reference proteome</keyword>
<dbReference type="OrthoDB" id="6154955at2759"/>
<dbReference type="SMART" id="SM00110">
    <property type="entry name" value="C1Q"/>
    <property type="match status" value="1"/>
</dbReference>
<dbReference type="Proteomes" id="UP000515152">
    <property type="component" value="Chromosome 22"/>
</dbReference>
<dbReference type="GeneID" id="105889530"/>
<dbReference type="InterPro" id="IPR001073">
    <property type="entry name" value="C1q_dom"/>
</dbReference>
<evidence type="ECO:0000256" key="5">
    <source>
        <dbReference type="SAM" id="SignalP"/>
    </source>
</evidence>
<dbReference type="Pfam" id="PF00386">
    <property type="entry name" value="C1q"/>
    <property type="match status" value="1"/>
</dbReference>
<dbReference type="PROSITE" id="PS50871">
    <property type="entry name" value="C1Q"/>
    <property type="match status" value="1"/>
</dbReference>
<keyword evidence="4" id="KW-0175">Coiled coil</keyword>
<feature type="signal peptide" evidence="5">
    <location>
        <begin position="1"/>
        <end position="20"/>
    </location>
</feature>
<name>A0A6P3VGE6_CLUHA</name>
<keyword evidence="3 5" id="KW-0732">Signal</keyword>
<dbReference type="PRINTS" id="PR00007">
    <property type="entry name" value="COMPLEMNTC1Q"/>
</dbReference>
<dbReference type="PANTHER" id="PTHR22923:SF102">
    <property type="entry name" value="CEREBELLIN 13-RELATED"/>
    <property type="match status" value="1"/>
</dbReference>
<feature type="chain" id="PRO_5027740033" evidence="5">
    <location>
        <begin position="21"/>
        <end position="210"/>
    </location>
</feature>
<keyword evidence="2" id="KW-0964">Secreted</keyword>